<dbReference type="NCBIfam" id="TIGR01560">
    <property type="entry name" value="put_DNA_pack"/>
    <property type="match status" value="1"/>
</dbReference>
<dbReference type="InterPro" id="IPR006450">
    <property type="entry name" value="Phage_HK97_gp6-like"/>
</dbReference>
<dbReference type="AlphaFoldDB" id="A0A368KCM9"/>
<dbReference type="EMBL" id="QOZG01000001">
    <property type="protein sequence ID" value="RCS25840.1"/>
    <property type="molecule type" value="Genomic_DNA"/>
</dbReference>
<protein>
    <submittedName>
        <fullName evidence="1">Phage gp6-like head-tail connector protein</fullName>
    </submittedName>
</protein>
<reference evidence="1 2" key="1">
    <citation type="submission" date="2018-07" db="EMBL/GenBank/DDBJ databases">
        <title>The draft genome of Phyllobacterium salinisoli.</title>
        <authorList>
            <person name="Liu L."/>
            <person name="Li L."/>
            <person name="Zhang X."/>
            <person name="Liang L."/>
        </authorList>
    </citation>
    <scope>NUCLEOTIDE SEQUENCE [LARGE SCALE GENOMIC DNA]</scope>
    <source>
        <strain evidence="1 2">LLAN61</strain>
    </source>
</reference>
<dbReference type="Pfam" id="PF05135">
    <property type="entry name" value="Phage_connect_1"/>
    <property type="match status" value="1"/>
</dbReference>
<dbReference type="Proteomes" id="UP000253420">
    <property type="component" value="Unassembled WGS sequence"/>
</dbReference>
<proteinExistence type="predicted"/>
<name>A0A368KCM9_9HYPH</name>
<accession>A0A368KCM9</accession>
<evidence type="ECO:0000313" key="1">
    <source>
        <dbReference type="EMBL" id="RCS25840.1"/>
    </source>
</evidence>
<dbReference type="InterPro" id="IPR021146">
    <property type="entry name" value="Phage_gp6-like_head-tail"/>
</dbReference>
<dbReference type="OrthoDB" id="7307102at2"/>
<keyword evidence="2" id="KW-1185">Reference proteome</keyword>
<gene>
    <name evidence="1" type="ORF">DUT91_03515</name>
</gene>
<organism evidence="1 2">
    <name type="scientific">Phyllobacterium salinisoli</name>
    <dbReference type="NCBI Taxonomy" id="1899321"/>
    <lineage>
        <taxon>Bacteria</taxon>
        <taxon>Pseudomonadati</taxon>
        <taxon>Pseudomonadota</taxon>
        <taxon>Alphaproteobacteria</taxon>
        <taxon>Hyphomicrobiales</taxon>
        <taxon>Phyllobacteriaceae</taxon>
        <taxon>Phyllobacterium</taxon>
    </lineage>
</organism>
<sequence length="98" mass="11166">MIVDLETVKQQLGVTLDIDDAMIERKIRAAQDHVERLLGYKIEETFQPDAVPPSLVEAVCQLTAHWYENREAAIVGVNAQDLPLGLEDIVREYRGWTF</sequence>
<dbReference type="RefSeq" id="WP_114438931.1">
    <property type="nucleotide sequence ID" value="NZ_QOZG01000001.1"/>
</dbReference>
<dbReference type="Gene3D" id="1.10.3230.30">
    <property type="entry name" value="Phage gp6-like head-tail connector protein"/>
    <property type="match status" value="1"/>
</dbReference>
<evidence type="ECO:0000313" key="2">
    <source>
        <dbReference type="Proteomes" id="UP000253420"/>
    </source>
</evidence>
<comment type="caution">
    <text evidence="1">The sequence shown here is derived from an EMBL/GenBank/DDBJ whole genome shotgun (WGS) entry which is preliminary data.</text>
</comment>
<dbReference type="CDD" id="cd08054">
    <property type="entry name" value="gp6"/>
    <property type="match status" value="1"/>
</dbReference>